<evidence type="ECO:0000256" key="3">
    <source>
        <dbReference type="SAM" id="SignalP"/>
    </source>
</evidence>
<dbReference type="InterPro" id="IPR045087">
    <property type="entry name" value="Cu-oxidase_fam"/>
</dbReference>
<gene>
    <name evidence="7" type="ordered locus">FRAAL4284</name>
</gene>
<dbReference type="PANTHER" id="PTHR11709:SF518">
    <property type="entry name" value="MULTICOPPER OXIDASE"/>
    <property type="match status" value="1"/>
</dbReference>
<dbReference type="CDD" id="cd13853">
    <property type="entry name" value="CuRO_1_Tth-MCO_like"/>
    <property type="match status" value="1"/>
</dbReference>
<dbReference type="Pfam" id="PF07731">
    <property type="entry name" value="Cu-oxidase_2"/>
    <property type="match status" value="1"/>
</dbReference>
<keyword evidence="2" id="KW-0560">Oxidoreductase</keyword>
<feature type="signal peptide" evidence="3">
    <location>
        <begin position="1"/>
        <end position="25"/>
    </location>
</feature>
<sequence length="475" mass="52811">MMLSRHRAARLTVAALIGAIVMVGANQPGMSVPTAAPTPPQGQPLRDPPQYVSQDGVLRVRILVERRQVELAGHRLWALTYNGLYMPPTLRFRPGDRLDLTMVNRVRPYTNLHIHGLHVSPAGNSDNVFIHIHPGETYHYVYQFPRTLTPGTYWYHSHGHPHAASQVAGGMSGIIIVDGLQRYLPPDLRHITEHVVALKDFQVQGDAIRTEDLHIGAATNRTVNGQRNPTIQIRPGETQLWRLANISANIYYRLRLPGQRFHVITQDASPVTRVWSADTLVIPAGARYDVLVQGGPAGPTALETLAYNTGPAGNSFPRQALATVVSSGPAMRPAVLPTTFDPRPRTDLGRAPIAARHTIVFSENSAGTQFYINGRTFDENRVDIRSRLDTVEEWTVRNESDEQHSFHVHTNRFQVMSIDGVPHHALSLQDTVNLPARGEAVVRIHFTDFTGKTVLHCHILNHEDMGMMAVLQIVR</sequence>
<keyword evidence="8" id="KW-1185">Reference proteome</keyword>
<dbReference type="EMBL" id="CT573213">
    <property type="protein sequence ID" value="CAJ62926.1"/>
    <property type="molecule type" value="Genomic_DNA"/>
</dbReference>
<feature type="chain" id="PRO_5039381405" evidence="3">
    <location>
        <begin position="26"/>
        <end position="475"/>
    </location>
</feature>
<evidence type="ECO:0000313" key="7">
    <source>
        <dbReference type="EMBL" id="CAJ62926.1"/>
    </source>
</evidence>
<evidence type="ECO:0000259" key="4">
    <source>
        <dbReference type="Pfam" id="PF00394"/>
    </source>
</evidence>
<name>Q0RHU7_FRAAA</name>
<feature type="domain" description="Plastocyanin-like" evidence="5">
    <location>
        <begin position="365"/>
        <end position="472"/>
    </location>
</feature>
<feature type="domain" description="Plastocyanin-like" evidence="6">
    <location>
        <begin position="65"/>
        <end position="178"/>
    </location>
</feature>
<dbReference type="InterPro" id="IPR011707">
    <property type="entry name" value="Cu-oxidase-like_N"/>
</dbReference>
<dbReference type="PROSITE" id="PS00080">
    <property type="entry name" value="MULTICOPPER_OXIDASE2"/>
    <property type="match status" value="1"/>
</dbReference>
<keyword evidence="1" id="KW-0479">Metal-binding</keyword>
<feature type="domain" description="Plastocyanin-like" evidence="4">
    <location>
        <begin position="219"/>
        <end position="293"/>
    </location>
</feature>
<accession>Q0RHU7</accession>
<keyword evidence="3" id="KW-0732">Signal</keyword>
<evidence type="ECO:0000313" key="8">
    <source>
        <dbReference type="Proteomes" id="UP000000657"/>
    </source>
</evidence>
<proteinExistence type="predicted"/>
<evidence type="ECO:0000256" key="1">
    <source>
        <dbReference type="ARBA" id="ARBA00022723"/>
    </source>
</evidence>
<dbReference type="STRING" id="326424.FRAAL4284"/>
<dbReference type="Pfam" id="PF00394">
    <property type="entry name" value="Cu-oxidase"/>
    <property type="match status" value="1"/>
</dbReference>
<dbReference type="KEGG" id="fal:FRAAL4284"/>
<reference evidence="7 8" key="1">
    <citation type="journal article" date="2007" name="Genome Res.">
        <title>Genome characteristics of facultatively symbiotic Frankia sp. strains reflect host range and host plant biogeography.</title>
        <authorList>
            <person name="Normand P."/>
            <person name="Lapierre P."/>
            <person name="Tisa L.S."/>
            <person name="Gogarten J.P."/>
            <person name="Alloisio N."/>
            <person name="Bagnarol E."/>
            <person name="Bassi C.A."/>
            <person name="Berry A.M."/>
            <person name="Bickhart D.M."/>
            <person name="Choisne N."/>
            <person name="Couloux A."/>
            <person name="Cournoyer B."/>
            <person name="Cruveiller S."/>
            <person name="Daubin V."/>
            <person name="Demange N."/>
            <person name="Francino M.P."/>
            <person name="Goltsman E."/>
            <person name="Huang Y."/>
            <person name="Kopp O.R."/>
            <person name="Labarre L."/>
            <person name="Lapidus A."/>
            <person name="Lavire C."/>
            <person name="Marechal J."/>
            <person name="Martinez M."/>
            <person name="Mastronunzio J.E."/>
            <person name="Mullin B.C."/>
            <person name="Niemann J."/>
            <person name="Pujic P."/>
            <person name="Rawnsley T."/>
            <person name="Rouy Z."/>
            <person name="Schenowitz C."/>
            <person name="Sellstedt A."/>
            <person name="Tavares F."/>
            <person name="Tomkins J.P."/>
            <person name="Vallenet D."/>
            <person name="Valverde C."/>
            <person name="Wall L.G."/>
            <person name="Wang Y."/>
            <person name="Medigue C."/>
            <person name="Benson D.R."/>
        </authorList>
    </citation>
    <scope>NUCLEOTIDE SEQUENCE [LARGE SCALE GENOMIC DNA]</scope>
    <source>
        <strain evidence="8">DSM 45986 / CECT 9034 / ACN14a</strain>
    </source>
</reference>
<dbReference type="PANTHER" id="PTHR11709">
    <property type="entry name" value="MULTI-COPPER OXIDASE"/>
    <property type="match status" value="1"/>
</dbReference>
<dbReference type="eggNOG" id="COG2132">
    <property type="taxonomic scope" value="Bacteria"/>
</dbReference>
<dbReference type="InterPro" id="IPR008972">
    <property type="entry name" value="Cupredoxin"/>
</dbReference>
<dbReference type="GO" id="GO:0016491">
    <property type="term" value="F:oxidoreductase activity"/>
    <property type="evidence" value="ECO:0007669"/>
    <property type="project" value="UniProtKB-KW"/>
</dbReference>
<dbReference type="CDD" id="cd13900">
    <property type="entry name" value="CuRO_3_Tth-MCO_like"/>
    <property type="match status" value="1"/>
</dbReference>
<dbReference type="InterPro" id="IPR002355">
    <property type="entry name" value="Cu_oxidase_Cu_BS"/>
</dbReference>
<protein>
    <submittedName>
        <fullName evidence="7">Multicopper oxidase putative signal peptide</fullName>
    </submittedName>
</protein>
<dbReference type="Gene3D" id="2.60.40.420">
    <property type="entry name" value="Cupredoxins - blue copper proteins"/>
    <property type="match status" value="3"/>
</dbReference>
<dbReference type="InterPro" id="IPR011706">
    <property type="entry name" value="Cu-oxidase_C"/>
</dbReference>
<dbReference type="Pfam" id="PF07732">
    <property type="entry name" value="Cu-oxidase_3"/>
    <property type="match status" value="1"/>
</dbReference>
<dbReference type="AlphaFoldDB" id="Q0RHU7"/>
<dbReference type="GO" id="GO:0005507">
    <property type="term" value="F:copper ion binding"/>
    <property type="evidence" value="ECO:0007669"/>
    <property type="project" value="InterPro"/>
</dbReference>
<organism evidence="7 8">
    <name type="scientific">Frankia alni (strain DSM 45986 / CECT 9034 / ACN14a)</name>
    <dbReference type="NCBI Taxonomy" id="326424"/>
    <lineage>
        <taxon>Bacteria</taxon>
        <taxon>Bacillati</taxon>
        <taxon>Actinomycetota</taxon>
        <taxon>Actinomycetes</taxon>
        <taxon>Frankiales</taxon>
        <taxon>Frankiaceae</taxon>
        <taxon>Frankia</taxon>
    </lineage>
</organism>
<dbReference type="InterPro" id="IPR001117">
    <property type="entry name" value="Cu-oxidase_2nd"/>
</dbReference>
<dbReference type="Proteomes" id="UP000000657">
    <property type="component" value="Chromosome"/>
</dbReference>
<dbReference type="HOGENOM" id="CLU_009100_3_1_11"/>
<dbReference type="SUPFAM" id="SSF49503">
    <property type="entry name" value="Cupredoxins"/>
    <property type="match status" value="3"/>
</dbReference>
<evidence type="ECO:0000259" key="6">
    <source>
        <dbReference type="Pfam" id="PF07732"/>
    </source>
</evidence>
<evidence type="ECO:0000256" key="2">
    <source>
        <dbReference type="ARBA" id="ARBA00023002"/>
    </source>
</evidence>
<evidence type="ECO:0000259" key="5">
    <source>
        <dbReference type="Pfam" id="PF07731"/>
    </source>
</evidence>